<keyword evidence="8 11" id="KW-0547">Nucleotide-binding</keyword>
<dbReference type="GO" id="GO:0005886">
    <property type="term" value="C:plasma membrane"/>
    <property type="evidence" value="ECO:0007669"/>
    <property type="project" value="UniProtKB-SubCell"/>
</dbReference>
<dbReference type="AlphaFoldDB" id="A0A3S4Q0V8"/>
<name>A0A3S4Q0V8_9STRE</name>
<keyword evidence="14" id="KW-1185">Reference proteome</keyword>
<feature type="binding site" evidence="11">
    <location>
        <begin position="16"/>
        <end position="19"/>
    </location>
    <ligand>
        <name>UDP</name>
        <dbReference type="ChEBI" id="CHEBI:58223"/>
    </ligand>
</feature>
<proteinExistence type="inferred from homology"/>
<evidence type="ECO:0000259" key="12">
    <source>
        <dbReference type="Pfam" id="PF22145"/>
    </source>
</evidence>
<evidence type="ECO:0000256" key="3">
    <source>
        <dbReference type="ARBA" id="ARBA00009481"/>
    </source>
</evidence>
<evidence type="ECO:0000256" key="1">
    <source>
        <dbReference type="ARBA" id="ARBA00004202"/>
    </source>
</evidence>
<dbReference type="NCBIfam" id="TIGR02918">
    <property type="entry name" value="accessory Sec system glycosyltransferase GtfA"/>
    <property type="match status" value="1"/>
</dbReference>
<evidence type="ECO:0000256" key="8">
    <source>
        <dbReference type="ARBA" id="ARBA00022741"/>
    </source>
</evidence>
<dbReference type="EMBL" id="LR134266">
    <property type="protein sequence ID" value="VED67962.1"/>
    <property type="molecule type" value="Genomic_DNA"/>
</dbReference>
<evidence type="ECO:0000256" key="11">
    <source>
        <dbReference type="HAMAP-Rule" id="MF_01472"/>
    </source>
</evidence>
<dbReference type="Proteomes" id="UP000270025">
    <property type="component" value="Chromosome"/>
</dbReference>
<evidence type="ECO:0000313" key="14">
    <source>
        <dbReference type="Proteomes" id="UP000270025"/>
    </source>
</evidence>
<evidence type="ECO:0000256" key="6">
    <source>
        <dbReference type="ARBA" id="ARBA00022676"/>
    </source>
</evidence>
<dbReference type="FunFam" id="3.40.50.2000:FF:000196">
    <property type="entry name" value="UDP-N-acetylglucosamine--peptide N-acetylglucosaminyltransferase GtfA subunit"/>
    <property type="match status" value="1"/>
</dbReference>
<dbReference type="InterPro" id="IPR054396">
    <property type="entry name" value="GtfA_EBD"/>
</dbReference>
<keyword evidence="6 11" id="KW-0328">Glycosyltransferase</keyword>
<evidence type="ECO:0000256" key="9">
    <source>
        <dbReference type="ARBA" id="ARBA00023136"/>
    </source>
</evidence>
<feature type="domain" description="GtfA extended beta-sheet meander" evidence="12">
    <location>
        <begin position="95"/>
        <end position="190"/>
    </location>
</feature>
<comment type="function">
    <text evidence="11">Required for polymorphic O-glycosylation of the serine-rich repeat protein in this bacteria. Catalyzes the first step in glycosylation by transferring N-acetylglucosamine from UDP-GlcNAc to serine residues in the substrate protein. Part of the accessory SecA2/SecY2 system specifically required to export serine-rich repeat cell wall proteins usually encoded upstream in the same operon.</text>
</comment>
<accession>A0A3S4Q0V8</accession>
<dbReference type="InterPro" id="IPR014267">
    <property type="entry name" value="GtfA"/>
</dbReference>
<comment type="subcellular location">
    <subcellularLocation>
        <location evidence="1 11">Cell membrane</location>
        <topology evidence="1 11">Peripheral membrane protein</topology>
    </subcellularLocation>
    <subcellularLocation>
        <location evidence="11">Cytoplasm</location>
    </subcellularLocation>
    <text evidence="11">Cell membrane association requires GtfB.</text>
</comment>
<dbReference type="HAMAP" id="MF_01472">
    <property type="entry name" value="GtfA"/>
    <property type="match status" value="1"/>
</dbReference>
<feature type="binding site" evidence="11">
    <location>
        <begin position="402"/>
        <end position="405"/>
    </location>
    <ligand>
        <name>N-acetyl-D-glucosamine</name>
        <dbReference type="ChEBI" id="CHEBI:506227"/>
    </ligand>
</feature>
<dbReference type="SUPFAM" id="SSF53756">
    <property type="entry name" value="UDP-Glycosyltransferase/glycogen phosphorylase"/>
    <property type="match status" value="1"/>
</dbReference>
<sequence>MTVYNINLGIGWASSGVEYAQAYRAKLLRQIQEPAKFIFMDMILADNIQHLTENIGFKDHEIIWIYTHFTDIKIAPTTYTVDQVLAGFAGKPTREETTGKVKRYFYEDQDSFLTCYLRDEKSPYVERCEYVSRGILVRKDYFSYTRYCTEYFIPKNNQANLIERRFYNEDGSVAYRMQLADGQEIYRFPDRYLFGRQELIRYFMQSLNLTKQDLVILDRETDIGQPIFEEAQKARLGVVVHAEHYSVNSTDDQYILWNNYYDYQFTNADKVDFFIVATDRQKEVLAAQFAKYTHHSPVIYTIPVGSLASLPQSDSRKPFSLMTASRLATEKHIDWLVRAVVEAKKELPSLSFDIYGKGGEEEKLRSLIEELGATDYIQLKGHMDLTAIYKDYEVYLSASTSEGFGLTLMEAIGSGLPIIGFDVPYGSQNFVRDGENGYLLPTDPDQVVDRIARSFAEMICLLYQSQKMTSMRQTSYARAEDFLTSKVEKAWTQLIEEVTHAERV</sequence>
<gene>
    <name evidence="13" type="primary">tagE</name>
    <name evidence="11" type="synonym">gtfA</name>
    <name evidence="13" type="ORF">NCTC3166_01799</name>
</gene>
<dbReference type="UniPathway" id="UPA00378"/>
<comment type="catalytic activity">
    <reaction evidence="10 11">
        <text>L-seryl-[protein] + UDP-N-acetyl-alpha-D-glucosamine = 3-O-[N-acetyl-alpha-D-glucosaminyl]-L-seryl-[protein] + UDP + H(+)</text>
        <dbReference type="Rhea" id="RHEA:59872"/>
        <dbReference type="Rhea" id="RHEA-COMP:9863"/>
        <dbReference type="Rhea" id="RHEA-COMP:15471"/>
        <dbReference type="ChEBI" id="CHEBI:15378"/>
        <dbReference type="ChEBI" id="CHEBI:29999"/>
        <dbReference type="ChEBI" id="CHEBI:57705"/>
        <dbReference type="ChEBI" id="CHEBI:58223"/>
        <dbReference type="ChEBI" id="CHEBI:143279"/>
    </reaction>
</comment>
<evidence type="ECO:0000256" key="5">
    <source>
        <dbReference type="ARBA" id="ARBA00022490"/>
    </source>
</evidence>
<dbReference type="GO" id="GO:0000166">
    <property type="term" value="F:nucleotide binding"/>
    <property type="evidence" value="ECO:0007669"/>
    <property type="project" value="UniProtKB-KW"/>
</dbReference>
<comment type="caution">
    <text evidence="11">Lacks conserved residue(s) required for the propagation of feature annotation.</text>
</comment>
<organism evidence="13 14">
    <name type="scientific">Streptococcus viridans</name>
    <dbReference type="NCBI Taxonomy" id="78535"/>
    <lineage>
        <taxon>Bacteria</taxon>
        <taxon>Bacillati</taxon>
        <taxon>Bacillota</taxon>
        <taxon>Bacilli</taxon>
        <taxon>Lactobacillales</taxon>
        <taxon>Streptococcaceae</taxon>
        <taxon>Streptococcus</taxon>
    </lineage>
</organism>
<dbReference type="CDD" id="cd04949">
    <property type="entry name" value="GT4_GtfA-like"/>
    <property type="match status" value="1"/>
</dbReference>
<dbReference type="PANTHER" id="PTHR12526:SF629">
    <property type="entry name" value="TEICHURONIC ACID BIOSYNTHESIS GLYCOSYLTRANSFERASE TUAH-RELATED"/>
    <property type="match status" value="1"/>
</dbReference>
<feature type="binding site" evidence="11">
    <location>
        <position position="241"/>
    </location>
    <ligand>
        <name>N-acetyl-D-glucosamine</name>
        <dbReference type="ChEBI" id="CHEBI:506227"/>
    </ligand>
</feature>
<dbReference type="GO" id="GO:0005737">
    <property type="term" value="C:cytoplasm"/>
    <property type="evidence" value="ECO:0007669"/>
    <property type="project" value="UniProtKB-SubCell"/>
</dbReference>
<dbReference type="RefSeq" id="WP_126404902.1">
    <property type="nucleotide sequence ID" value="NZ_LR134266.1"/>
</dbReference>
<dbReference type="Pfam" id="PF13692">
    <property type="entry name" value="Glyco_trans_1_4"/>
    <property type="match status" value="1"/>
</dbReference>
<evidence type="ECO:0000256" key="2">
    <source>
        <dbReference type="ARBA" id="ARBA00004922"/>
    </source>
</evidence>
<dbReference type="Gene3D" id="3.40.50.2000">
    <property type="entry name" value="Glycogen Phosphorylase B"/>
    <property type="match status" value="2"/>
</dbReference>
<comment type="similarity">
    <text evidence="3 11">Belongs to the glycosyltransferase group 1 family. Glycosyltransferase 4 subfamily.</text>
</comment>
<evidence type="ECO:0000256" key="4">
    <source>
        <dbReference type="ARBA" id="ARBA00022475"/>
    </source>
</evidence>
<protein>
    <recommendedName>
        <fullName evidence="11">UDP-N-acetylglucosamine--peptide N-acetylglucosaminyltransferase GtfA subunit</fullName>
        <ecNumber evidence="11">2.4.1.-</ecNumber>
    </recommendedName>
    <alternativeName>
        <fullName evidence="11">Glycosyltransferase GtfA</fullName>
    </alternativeName>
</protein>
<dbReference type="GO" id="GO:0017122">
    <property type="term" value="C:protein N-acetylglucosaminyltransferase complex"/>
    <property type="evidence" value="ECO:0007669"/>
    <property type="project" value="UniProtKB-UniRule"/>
</dbReference>
<dbReference type="Pfam" id="PF22145">
    <property type="entry name" value="GtfA_EBD"/>
    <property type="match status" value="1"/>
</dbReference>
<dbReference type="EC" id="2.4.1.-" evidence="11"/>
<dbReference type="GO" id="GO:0016757">
    <property type="term" value="F:glycosyltransferase activity"/>
    <property type="evidence" value="ECO:0007669"/>
    <property type="project" value="UniProtKB-UniRule"/>
</dbReference>
<keyword evidence="5 11" id="KW-0963">Cytoplasm</keyword>
<reference evidence="13 14" key="1">
    <citation type="submission" date="2018-12" db="EMBL/GenBank/DDBJ databases">
        <authorList>
            <consortium name="Pathogen Informatics"/>
        </authorList>
    </citation>
    <scope>NUCLEOTIDE SEQUENCE [LARGE SCALE GENOMIC DNA]</scope>
    <source>
        <strain evidence="13 14">NCTC3166</strain>
    </source>
</reference>
<comment type="pathway">
    <text evidence="2 11">Protein modification; protein glycosylation.</text>
</comment>
<keyword evidence="4 11" id="KW-1003">Cell membrane</keyword>
<keyword evidence="9 11" id="KW-0472">Membrane</keyword>
<evidence type="ECO:0000256" key="7">
    <source>
        <dbReference type="ARBA" id="ARBA00022679"/>
    </source>
</evidence>
<dbReference type="PANTHER" id="PTHR12526">
    <property type="entry name" value="GLYCOSYLTRANSFERASE"/>
    <property type="match status" value="1"/>
</dbReference>
<keyword evidence="7 11" id="KW-0808">Transferase</keyword>
<evidence type="ECO:0000256" key="10">
    <source>
        <dbReference type="ARBA" id="ARBA00052053"/>
    </source>
</evidence>
<dbReference type="KEGG" id="svf:NCTC3166_01799"/>
<comment type="subunit">
    <text evidence="11">Forms a heterotetramer with 2 subunits each of GtfA and GtfB. Part of the accessory SecA2/SecY2 protein translocation apparatus.</text>
</comment>
<evidence type="ECO:0000313" key="13">
    <source>
        <dbReference type="EMBL" id="VED67962.1"/>
    </source>
</evidence>